<comment type="caution">
    <text evidence="2">The sequence shown here is derived from an EMBL/GenBank/DDBJ whole genome shotgun (WGS) entry which is preliminary data.</text>
</comment>
<feature type="compositionally biased region" description="Polar residues" evidence="1">
    <location>
        <begin position="91"/>
        <end position="105"/>
    </location>
</feature>
<feature type="non-terminal residue" evidence="2">
    <location>
        <position position="1"/>
    </location>
</feature>
<organism evidence="2 3">
    <name type="scientific">Dimargaris verticillata</name>
    <dbReference type="NCBI Taxonomy" id="2761393"/>
    <lineage>
        <taxon>Eukaryota</taxon>
        <taxon>Fungi</taxon>
        <taxon>Fungi incertae sedis</taxon>
        <taxon>Zoopagomycota</taxon>
        <taxon>Kickxellomycotina</taxon>
        <taxon>Dimargaritomycetes</taxon>
        <taxon>Dimargaritales</taxon>
        <taxon>Dimargaritaceae</taxon>
        <taxon>Dimargaris</taxon>
    </lineage>
</organism>
<name>A0A9W8E454_9FUNG</name>
<evidence type="ECO:0000256" key="1">
    <source>
        <dbReference type="SAM" id="MobiDB-lite"/>
    </source>
</evidence>
<dbReference type="EMBL" id="JANBQB010002457">
    <property type="protein sequence ID" value="KAJ1966948.1"/>
    <property type="molecule type" value="Genomic_DNA"/>
</dbReference>
<gene>
    <name evidence="2" type="ORF">H4R34_006447</name>
</gene>
<feature type="region of interest" description="Disordered" evidence="1">
    <location>
        <begin position="168"/>
        <end position="210"/>
    </location>
</feature>
<feature type="compositionally biased region" description="Low complexity" evidence="1">
    <location>
        <begin position="201"/>
        <end position="210"/>
    </location>
</feature>
<feature type="compositionally biased region" description="Polar residues" evidence="1">
    <location>
        <begin position="169"/>
        <end position="180"/>
    </location>
</feature>
<protein>
    <submittedName>
        <fullName evidence="2">Uncharacterized protein</fullName>
    </submittedName>
</protein>
<feature type="region of interest" description="Disordered" evidence="1">
    <location>
        <begin position="1"/>
        <end position="140"/>
    </location>
</feature>
<feature type="non-terminal residue" evidence="2">
    <location>
        <position position="210"/>
    </location>
</feature>
<proteinExistence type="predicted"/>
<accession>A0A9W8E454</accession>
<keyword evidence="3" id="KW-1185">Reference proteome</keyword>
<dbReference type="Proteomes" id="UP001151582">
    <property type="component" value="Unassembled WGS sequence"/>
</dbReference>
<dbReference type="OrthoDB" id="10576822at2759"/>
<dbReference type="AlphaFoldDB" id="A0A9W8E454"/>
<reference evidence="2" key="1">
    <citation type="submission" date="2022-07" db="EMBL/GenBank/DDBJ databases">
        <title>Phylogenomic reconstructions and comparative analyses of Kickxellomycotina fungi.</title>
        <authorList>
            <person name="Reynolds N.K."/>
            <person name="Stajich J.E."/>
            <person name="Barry K."/>
            <person name="Grigoriev I.V."/>
            <person name="Crous P."/>
            <person name="Smith M.E."/>
        </authorList>
    </citation>
    <scope>NUCLEOTIDE SEQUENCE</scope>
    <source>
        <strain evidence="2">RSA 567</strain>
    </source>
</reference>
<evidence type="ECO:0000313" key="2">
    <source>
        <dbReference type="EMBL" id="KAJ1966948.1"/>
    </source>
</evidence>
<feature type="compositionally biased region" description="Polar residues" evidence="1">
    <location>
        <begin position="120"/>
        <end position="129"/>
    </location>
</feature>
<evidence type="ECO:0000313" key="3">
    <source>
        <dbReference type="Proteomes" id="UP001151582"/>
    </source>
</evidence>
<sequence length="210" mass="22639">PLLDSEPADDRIPSPASHIQPFEGPSLSTWGTPRLVRATTHDSPMRVPGPRDGGGRLTESRLVTSHTFHAPETADSQRPPSGLKLKAFPVTTASGSNTDLPSRSTLGIRAPPSPVRQQDRSSMTSQTLVPGSGEPMQSPPDLEQALRIKRLEAEICNLRRQLQQYQLRSNFSESAVSARSSPKRSAAVQTSPSPELPSQPLPLSTLAPIF</sequence>